<dbReference type="EC" id="4.2.1.1" evidence="3"/>
<gene>
    <name evidence="8" type="ORF">ACFQ2F_03335</name>
</gene>
<proteinExistence type="inferred from homology"/>
<evidence type="ECO:0000313" key="9">
    <source>
        <dbReference type="Proteomes" id="UP001597102"/>
    </source>
</evidence>
<organism evidence="8 9">
    <name type="scientific">Methyloligella solikamskensis</name>
    <dbReference type="NCBI Taxonomy" id="1177756"/>
    <lineage>
        <taxon>Bacteria</taxon>
        <taxon>Pseudomonadati</taxon>
        <taxon>Pseudomonadota</taxon>
        <taxon>Alphaproteobacteria</taxon>
        <taxon>Hyphomicrobiales</taxon>
        <taxon>Hyphomicrobiaceae</taxon>
        <taxon>Methyloligella</taxon>
    </lineage>
</organism>
<comment type="caution">
    <text evidence="8">The sequence shown here is derived from an EMBL/GenBank/DDBJ whole genome shotgun (WGS) entry which is preliminary data.</text>
</comment>
<dbReference type="PANTHER" id="PTHR11002:SF76">
    <property type="entry name" value="CARBONIC ANHYDRASE"/>
    <property type="match status" value="1"/>
</dbReference>
<evidence type="ECO:0000256" key="4">
    <source>
        <dbReference type="ARBA" id="ARBA00022723"/>
    </source>
</evidence>
<accession>A0ABW3J7M7</accession>
<dbReference type="SMART" id="SM00947">
    <property type="entry name" value="Pro_CA"/>
    <property type="match status" value="1"/>
</dbReference>
<reference evidence="9" key="1">
    <citation type="journal article" date="2019" name="Int. J. Syst. Evol. Microbiol.">
        <title>The Global Catalogue of Microorganisms (GCM) 10K type strain sequencing project: providing services to taxonomists for standard genome sequencing and annotation.</title>
        <authorList>
            <consortium name="The Broad Institute Genomics Platform"/>
            <consortium name="The Broad Institute Genome Sequencing Center for Infectious Disease"/>
            <person name="Wu L."/>
            <person name="Ma J."/>
        </authorList>
    </citation>
    <scope>NUCLEOTIDE SEQUENCE [LARGE SCALE GENOMIC DNA]</scope>
    <source>
        <strain evidence="9">CCUG 61697</strain>
    </source>
</reference>
<comment type="similarity">
    <text evidence="2">Belongs to the beta-class carbonic anhydrase family.</text>
</comment>
<evidence type="ECO:0000313" key="8">
    <source>
        <dbReference type="EMBL" id="MFD0986129.1"/>
    </source>
</evidence>
<evidence type="ECO:0000256" key="2">
    <source>
        <dbReference type="ARBA" id="ARBA00006217"/>
    </source>
</evidence>
<dbReference type="RefSeq" id="WP_379085674.1">
    <property type="nucleotide sequence ID" value="NZ_JBHTJO010000001.1"/>
</dbReference>
<dbReference type="Gene3D" id="3.40.1050.10">
    <property type="entry name" value="Carbonic anhydrase"/>
    <property type="match status" value="1"/>
</dbReference>
<name>A0ABW3J7M7_9HYPH</name>
<comment type="cofactor">
    <cofactor evidence="1">
        <name>Zn(2+)</name>
        <dbReference type="ChEBI" id="CHEBI:29105"/>
    </cofactor>
</comment>
<evidence type="ECO:0000256" key="1">
    <source>
        <dbReference type="ARBA" id="ARBA00001947"/>
    </source>
</evidence>
<evidence type="ECO:0000256" key="6">
    <source>
        <dbReference type="ARBA" id="ARBA00023239"/>
    </source>
</evidence>
<dbReference type="PANTHER" id="PTHR11002">
    <property type="entry name" value="CARBONIC ANHYDRASE"/>
    <property type="match status" value="1"/>
</dbReference>
<dbReference type="InterPro" id="IPR036874">
    <property type="entry name" value="Carbonic_anhydrase_sf"/>
</dbReference>
<dbReference type="SUPFAM" id="SSF53056">
    <property type="entry name" value="beta-carbonic anhydrase, cab"/>
    <property type="match status" value="1"/>
</dbReference>
<evidence type="ECO:0000256" key="7">
    <source>
        <dbReference type="ARBA" id="ARBA00048348"/>
    </source>
</evidence>
<dbReference type="EMBL" id="JBHTJO010000001">
    <property type="protein sequence ID" value="MFD0986129.1"/>
    <property type="molecule type" value="Genomic_DNA"/>
</dbReference>
<keyword evidence="5" id="KW-0862">Zinc</keyword>
<dbReference type="InterPro" id="IPR001765">
    <property type="entry name" value="Carbonic_anhydrase"/>
</dbReference>
<dbReference type="Proteomes" id="UP001597102">
    <property type="component" value="Unassembled WGS sequence"/>
</dbReference>
<protein>
    <recommendedName>
        <fullName evidence="3">carbonic anhydrase</fullName>
        <ecNumber evidence="3">4.2.1.1</ecNumber>
    </recommendedName>
</protein>
<dbReference type="Pfam" id="PF00484">
    <property type="entry name" value="Pro_CA"/>
    <property type="match status" value="1"/>
</dbReference>
<keyword evidence="4" id="KW-0479">Metal-binding</keyword>
<sequence>MPLPKDLVEGHRRFRRDIHASERGRYRQLAELGQTPTALVIGCCDARVDVSKIFDAEPGELFILRNVANLVPPYEPEGFYHGTSAAIEFAVLGLKVPHIIIGHSHCGGISAYRKMREGENIASEGPSFLGGGDSFISRWMTLLEGIELNESDVATYGEVMAMELAGVRSSLAKLRSFPALKEREAQGLVSLHGLHLDIGDNKLVQLDPAHGYFAPII</sequence>
<evidence type="ECO:0000256" key="3">
    <source>
        <dbReference type="ARBA" id="ARBA00012925"/>
    </source>
</evidence>
<keyword evidence="6" id="KW-0456">Lyase</keyword>
<keyword evidence="9" id="KW-1185">Reference proteome</keyword>
<evidence type="ECO:0000256" key="5">
    <source>
        <dbReference type="ARBA" id="ARBA00022833"/>
    </source>
</evidence>
<comment type="catalytic activity">
    <reaction evidence="7">
        <text>hydrogencarbonate + H(+) = CO2 + H2O</text>
        <dbReference type="Rhea" id="RHEA:10748"/>
        <dbReference type="ChEBI" id="CHEBI:15377"/>
        <dbReference type="ChEBI" id="CHEBI:15378"/>
        <dbReference type="ChEBI" id="CHEBI:16526"/>
        <dbReference type="ChEBI" id="CHEBI:17544"/>
        <dbReference type="EC" id="4.2.1.1"/>
    </reaction>
</comment>